<dbReference type="eggNOG" id="KOG0611">
    <property type="taxonomic scope" value="Eukaryota"/>
</dbReference>
<gene>
    <name evidence="2" type="ORF">TTHERM_01220430</name>
</gene>
<dbReference type="InParanoid" id="Q24CK6"/>
<dbReference type="SMART" id="SM00220">
    <property type="entry name" value="S_TKc"/>
    <property type="match status" value="1"/>
</dbReference>
<sequence length="395" mass="45695">MQDQEQKDDFTYMDAALQEIGYKSIRFAGRGSFGTTIIGEDQNQNRFAFKLIFIRTKHGQINQDIRGKALKEANVMSKMDHPNVVKFYNYYETQNYIIIQMEECKGDLNQFMKSYELLSIESFIKYGQEISQGIQYVHDQGLVLRDLKLDNILIDKMNVAKIADFGLAAYVMQGTSKIKYSVQGAQLFRAPELQDELCQNLIQQLKKENPSLVLQSKKSDCFSLGLIFYSCLGTPLSKFIKILQDGPASIDTPVMIEGQQEFECINKMLQLLCEHHPNKRMKLSDVIQQFKFLEEQYLPNLNRYPAPIKFQTISNQKILTLTESKSCNSKLKDNYGIQEEKNQELYQKVSLLEQTEDAQIIDQNTKNDHIKINIKMPGIIKKIMKTKLIKQLKIF</sequence>
<dbReference type="OrthoDB" id="4062651at2759"/>
<dbReference type="RefSeq" id="XP_001025768.2">
    <property type="nucleotide sequence ID" value="XM_001025768.2"/>
</dbReference>
<name>Q24CK6_TETTS</name>
<dbReference type="GeneID" id="7828584"/>
<dbReference type="EMBL" id="GG662367">
    <property type="protein sequence ID" value="EAS05523.2"/>
    <property type="molecule type" value="Genomic_DNA"/>
</dbReference>
<dbReference type="STRING" id="312017.Q24CK6"/>
<keyword evidence="2" id="KW-0808">Transferase</keyword>
<dbReference type="CDD" id="cd00180">
    <property type="entry name" value="PKc"/>
    <property type="match status" value="1"/>
</dbReference>
<dbReference type="SUPFAM" id="SSF56112">
    <property type="entry name" value="Protein kinase-like (PK-like)"/>
    <property type="match status" value="1"/>
</dbReference>
<dbReference type="Gene3D" id="1.10.510.10">
    <property type="entry name" value="Transferase(Phosphotransferase) domain 1"/>
    <property type="match status" value="1"/>
</dbReference>
<evidence type="ECO:0000313" key="3">
    <source>
        <dbReference type="Proteomes" id="UP000009168"/>
    </source>
</evidence>
<dbReference type="PROSITE" id="PS50011">
    <property type="entry name" value="PROTEIN_KINASE_DOM"/>
    <property type="match status" value="1"/>
</dbReference>
<dbReference type="AlphaFoldDB" id="Q24CK6"/>
<organism evidence="2 3">
    <name type="scientific">Tetrahymena thermophila (strain SB210)</name>
    <dbReference type="NCBI Taxonomy" id="312017"/>
    <lineage>
        <taxon>Eukaryota</taxon>
        <taxon>Sar</taxon>
        <taxon>Alveolata</taxon>
        <taxon>Ciliophora</taxon>
        <taxon>Intramacronucleata</taxon>
        <taxon>Oligohymenophorea</taxon>
        <taxon>Hymenostomatida</taxon>
        <taxon>Tetrahymenina</taxon>
        <taxon>Tetrahymenidae</taxon>
        <taxon>Tetrahymena</taxon>
    </lineage>
</organism>
<dbReference type="Proteomes" id="UP000009168">
    <property type="component" value="Unassembled WGS sequence"/>
</dbReference>
<protein>
    <submittedName>
        <fullName evidence="2">Kinase domain protein</fullName>
    </submittedName>
</protein>
<dbReference type="InterPro" id="IPR011009">
    <property type="entry name" value="Kinase-like_dom_sf"/>
</dbReference>
<dbReference type="PANTHER" id="PTHR44167:SF30">
    <property type="entry name" value="PHOSPHORYLASE KINASE"/>
    <property type="match status" value="1"/>
</dbReference>
<dbReference type="InterPro" id="IPR000719">
    <property type="entry name" value="Prot_kinase_dom"/>
</dbReference>
<accession>Q24CK6</accession>
<dbReference type="KEGG" id="tet:TTHERM_01220430"/>
<dbReference type="HOGENOM" id="CLU_703013_0_0_1"/>
<feature type="domain" description="Protein kinase" evidence="1">
    <location>
        <begin position="22"/>
        <end position="293"/>
    </location>
</feature>
<reference evidence="3" key="1">
    <citation type="journal article" date="2006" name="PLoS Biol.">
        <title>Macronuclear genome sequence of the ciliate Tetrahymena thermophila, a model eukaryote.</title>
        <authorList>
            <person name="Eisen J.A."/>
            <person name="Coyne R.S."/>
            <person name="Wu M."/>
            <person name="Wu D."/>
            <person name="Thiagarajan M."/>
            <person name="Wortman J.R."/>
            <person name="Badger J.H."/>
            <person name="Ren Q."/>
            <person name="Amedeo P."/>
            <person name="Jones K.M."/>
            <person name="Tallon L.J."/>
            <person name="Delcher A.L."/>
            <person name="Salzberg S.L."/>
            <person name="Silva J.C."/>
            <person name="Haas B.J."/>
            <person name="Majoros W.H."/>
            <person name="Farzad M."/>
            <person name="Carlton J.M."/>
            <person name="Smith R.K. Jr."/>
            <person name="Garg J."/>
            <person name="Pearlman R.E."/>
            <person name="Karrer K.M."/>
            <person name="Sun L."/>
            <person name="Manning G."/>
            <person name="Elde N.C."/>
            <person name="Turkewitz A.P."/>
            <person name="Asai D.J."/>
            <person name="Wilkes D.E."/>
            <person name="Wang Y."/>
            <person name="Cai H."/>
            <person name="Collins K."/>
            <person name="Stewart B.A."/>
            <person name="Lee S.R."/>
            <person name="Wilamowska K."/>
            <person name="Weinberg Z."/>
            <person name="Ruzzo W.L."/>
            <person name="Wloga D."/>
            <person name="Gaertig J."/>
            <person name="Frankel J."/>
            <person name="Tsao C.-C."/>
            <person name="Gorovsky M.A."/>
            <person name="Keeling P.J."/>
            <person name="Waller R.F."/>
            <person name="Patron N.J."/>
            <person name="Cherry J.M."/>
            <person name="Stover N.A."/>
            <person name="Krieger C.J."/>
            <person name="del Toro C."/>
            <person name="Ryder H.F."/>
            <person name="Williamson S.C."/>
            <person name="Barbeau R.A."/>
            <person name="Hamilton E.P."/>
            <person name="Orias E."/>
        </authorList>
    </citation>
    <scope>NUCLEOTIDE SEQUENCE [LARGE SCALE GENOMIC DNA]</scope>
    <source>
        <strain evidence="3">SB210</strain>
    </source>
</reference>
<keyword evidence="2" id="KW-0418">Kinase</keyword>
<dbReference type="GO" id="GO:0004674">
    <property type="term" value="F:protein serine/threonine kinase activity"/>
    <property type="evidence" value="ECO:0007669"/>
    <property type="project" value="TreeGrafter"/>
</dbReference>
<proteinExistence type="predicted"/>
<dbReference type="GO" id="GO:0005524">
    <property type="term" value="F:ATP binding"/>
    <property type="evidence" value="ECO:0007669"/>
    <property type="project" value="InterPro"/>
</dbReference>
<dbReference type="PANTHER" id="PTHR44167">
    <property type="entry name" value="OVARIAN-SPECIFIC SERINE/THREONINE-PROTEIN KINASE LOK-RELATED"/>
    <property type="match status" value="1"/>
</dbReference>
<evidence type="ECO:0000259" key="1">
    <source>
        <dbReference type="PROSITE" id="PS50011"/>
    </source>
</evidence>
<dbReference type="GO" id="GO:0005634">
    <property type="term" value="C:nucleus"/>
    <property type="evidence" value="ECO:0007669"/>
    <property type="project" value="TreeGrafter"/>
</dbReference>
<dbReference type="GO" id="GO:0044773">
    <property type="term" value="P:mitotic DNA damage checkpoint signaling"/>
    <property type="evidence" value="ECO:0007669"/>
    <property type="project" value="TreeGrafter"/>
</dbReference>
<dbReference type="Pfam" id="PF00069">
    <property type="entry name" value="Pkinase"/>
    <property type="match status" value="1"/>
</dbReference>
<evidence type="ECO:0000313" key="2">
    <source>
        <dbReference type="EMBL" id="EAS05523.2"/>
    </source>
</evidence>
<keyword evidence="3" id="KW-1185">Reference proteome</keyword>